<dbReference type="EMBL" id="QBMP01000134">
    <property type="protein sequence ID" value="PZO53210.1"/>
    <property type="molecule type" value="Genomic_DNA"/>
</dbReference>
<evidence type="ECO:0000313" key="3">
    <source>
        <dbReference type="Proteomes" id="UP000249794"/>
    </source>
</evidence>
<protein>
    <recommendedName>
        <fullName evidence="1">AB hydrolase-1 domain-containing protein</fullName>
    </recommendedName>
</protein>
<dbReference type="SUPFAM" id="SSF53474">
    <property type="entry name" value="alpha/beta-Hydrolases"/>
    <property type="match status" value="1"/>
</dbReference>
<dbReference type="GO" id="GO:0016020">
    <property type="term" value="C:membrane"/>
    <property type="evidence" value="ECO:0007669"/>
    <property type="project" value="TreeGrafter"/>
</dbReference>
<dbReference type="InterPro" id="IPR029058">
    <property type="entry name" value="AB_hydrolase_fold"/>
</dbReference>
<gene>
    <name evidence="2" type="ORF">DCF15_13015</name>
</gene>
<dbReference type="Gene3D" id="3.40.50.1820">
    <property type="entry name" value="alpha/beta hydrolase"/>
    <property type="match status" value="1"/>
</dbReference>
<evidence type="ECO:0000259" key="1">
    <source>
        <dbReference type="Pfam" id="PF00561"/>
    </source>
</evidence>
<comment type="caution">
    <text evidence="2">The sequence shown here is derived from an EMBL/GenBank/DDBJ whole genome shotgun (WGS) entry which is preliminary data.</text>
</comment>
<dbReference type="PANTHER" id="PTHR43798">
    <property type="entry name" value="MONOACYLGLYCEROL LIPASE"/>
    <property type="match status" value="1"/>
</dbReference>
<dbReference type="AlphaFoldDB" id="A0A2W4X855"/>
<dbReference type="InterPro" id="IPR000073">
    <property type="entry name" value="AB_hydrolase_1"/>
</dbReference>
<feature type="domain" description="AB hydrolase-1" evidence="1">
    <location>
        <begin position="28"/>
        <end position="278"/>
    </location>
</feature>
<name>A0A2W4X855_9CYAN</name>
<reference evidence="3" key="1">
    <citation type="submission" date="2018-04" db="EMBL/GenBank/DDBJ databases">
        <authorList>
            <person name="Cornet L."/>
        </authorList>
    </citation>
    <scope>NUCLEOTIDE SEQUENCE [LARGE SCALE GENOMIC DNA]</scope>
</reference>
<dbReference type="Proteomes" id="UP000249794">
    <property type="component" value="Unassembled WGS sequence"/>
</dbReference>
<proteinExistence type="predicted"/>
<dbReference type="PANTHER" id="PTHR43798:SF33">
    <property type="entry name" value="HYDROLASE, PUTATIVE (AFU_ORTHOLOGUE AFUA_2G14860)-RELATED"/>
    <property type="match status" value="1"/>
</dbReference>
<dbReference type="Pfam" id="PF00561">
    <property type="entry name" value="Abhydrolase_1"/>
    <property type="match status" value="1"/>
</dbReference>
<evidence type="ECO:0000313" key="2">
    <source>
        <dbReference type="EMBL" id="PZO53210.1"/>
    </source>
</evidence>
<reference evidence="2 3" key="2">
    <citation type="submission" date="2018-06" db="EMBL/GenBank/DDBJ databases">
        <title>Metagenomic assembly of (sub)arctic Cyanobacteria and their associated microbiome from non-axenic cultures.</title>
        <authorList>
            <person name="Baurain D."/>
        </authorList>
    </citation>
    <scope>NUCLEOTIDE SEQUENCE [LARGE SCALE GENOMIC DNA]</scope>
    <source>
        <strain evidence="2">ULC027bin1</strain>
    </source>
</reference>
<sequence>MATAPLKSVTLNYLQLQPEGDSTGLPQVVLIHGLAANLSFWYFSIAPLLAEVAQVTLLDLRGHGRSAMPPTGYQLANMAEDIAQLLDYLKLDRPHLVGHSLGGSVMAHFASRYPQKPASLTFADVRLKLFQPAMTLADWPQWKTYRALLNDLGVSIDSDSRELGYQLLLEMARLHLHNPERGTQLQSILPSSLFAGFAFAGKGGKRAAQQLLNLLEKTTAIADLSQETQLTVEQLQAVTCPVLAVYGDRSQTLPTLTGIERAWPNLTKVIVANAGHFFPSSQPTALLTPLLEFLLRREV</sequence>
<dbReference type="InterPro" id="IPR050266">
    <property type="entry name" value="AB_hydrolase_sf"/>
</dbReference>
<organism evidence="2 3">
    <name type="scientific">Phormidesmis priestleyi</name>
    <dbReference type="NCBI Taxonomy" id="268141"/>
    <lineage>
        <taxon>Bacteria</taxon>
        <taxon>Bacillati</taxon>
        <taxon>Cyanobacteriota</taxon>
        <taxon>Cyanophyceae</taxon>
        <taxon>Leptolyngbyales</taxon>
        <taxon>Leptolyngbyaceae</taxon>
        <taxon>Phormidesmis</taxon>
    </lineage>
</organism>
<accession>A0A2W4X855</accession>